<evidence type="ECO:0000256" key="5">
    <source>
        <dbReference type="ARBA" id="ARBA00023004"/>
    </source>
</evidence>
<dbReference type="STRING" id="1489064.WH96_03160"/>
<dbReference type="SUPFAM" id="SSF54292">
    <property type="entry name" value="2Fe-2S ferredoxin-like"/>
    <property type="match status" value="1"/>
</dbReference>
<keyword evidence="10" id="KW-1185">Reference proteome</keyword>
<dbReference type="PROSITE" id="PS51085">
    <property type="entry name" value="2FE2S_FER_2"/>
    <property type="match status" value="1"/>
</dbReference>
<dbReference type="InterPro" id="IPR012675">
    <property type="entry name" value="Beta-grasp_dom_sf"/>
</dbReference>
<dbReference type="Proteomes" id="UP000035444">
    <property type="component" value="Unassembled WGS sequence"/>
</dbReference>
<organism evidence="9 10">
    <name type="scientific">Kiloniella spongiae</name>
    <dbReference type="NCBI Taxonomy" id="1489064"/>
    <lineage>
        <taxon>Bacteria</taxon>
        <taxon>Pseudomonadati</taxon>
        <taxon>Pseudomonadota</taxon>
        <taxon>Alphaproteobacteria</taxon>
        <taxon>Rhodospirillales</taxon>
        <taxon>Kiloniellaceae</taxon>
        <taxon>Kiloniella</taxon>
    </lineage>
</organism>
<dbReference type="InterPro" id="IPR017938">
    <property type="entry name" value="Riboflavin_synthase-like_b-brl"/>
</dbReference>
<dbReference type="InterPro" id="IPR039261">
    <property type="entry name" value="FNR_nucleotide-bd"/>
</dbReference>
<dbReference type="InterPro" id="IPR017927">
    <property type="entry name" value="FAD-bd_FR_type"/>
</dbReference>
<proteinExistence type="predicted"/>
<dbReference type="PANTHER" id="PTHR47354">
    <property type="entry name" value="NADH OXIDOREDUCTASE HCR"/>
    <property type="match status" value="1"/>
</dbReference>
<dbReference type="PANTHER" id="PTHR47354:SF1">
    <property type="entry name" value="CARNITINE MONOOXYGENASE REDUCTASE SUBUNIT"/>
    <property type="match status" value="1"/>
</dbReference>
<keyword evidence="2" id="KW-0001">2Fe-2S</keyword>
<dbReference type="CDD" id="cd00207">
    <property type="entry name" value="fer2"/>
    <property type="match status" value="1"/>
</dbReference>
<dbReference type="OrthoDB" id="9792185at2"/>
<dbReference type="RefSeq" id="WP_047762622.1">
    <property type="nucleotide sequence ID" value="NZ_LAQL01000002.1"/>
</dbReference>
<dbReference type="GO" id="GO:0051537">
    <property type="term" value="F:2 iron, 2 sulfur cluster binding"/>
    <property type="evidence" value="ECO:0007669"/>
    <property type="project" value="UniProtKB-KW"/>
</dbReference>
<dbReference type="AlphaFoldDB" id="A0A0H2MK06"/>
<sequence>MAQRIKVLINAIKDQALNIKTYELVSPDGEPLPPFTPGAHIDFFLPDGLIRQYSLSNSAQERNRYVVGIQKEEHGRGGSRLIHDQFKVGDAVEISAPRNNFTLDETAQRYKLIAGGIGITPIMSMARRLKAIDKPFQLHYACRNEQRAAFLEELKSSELSKHVVFSYDDVHGPLNTLVLFGRPEPDVKIYCCGPTGLMDAVKFATSSWAEGSVRFEHFSASEDSGPRDDDGSFEIIIQSTGRVLKVPADKSILSVLEENGFFIDHACCEGICGTCETGMIHGEADHRDMILTEAEKKENQQIMVCCSRAKTPTLTLDL</sequence>
<dbReference type="SUPFAM" id="SSF63380">
    <property type="entry name" value="Riboflavin synthase domain-like"/>
    <property type="match status" value="1"/>
</dbReference>
<evidence type="ECO:0008006" key="11">
    <source>
        <dbReference type="Google" id="ProtNLM"/>
    </source>
</evidence>
<keyword evidence="3" id="KW-0479">Metal-binding</keyword>
<feature type="domain" description="FAD-binding FR-type" evidence="8">
    <location>
        <begin position="2"/>
        <end position="104"/>
    </location>
</feature>
<dbReference type="Gene3D" id="3.10.20.30">
    <property type="match status" value="1"/>
</dbReference>
<evidence type="ECO:0000259" key="7">
    <source>
        <dbReference type="PROSITE" id="PS51085"/>
    </source>
</evidence>
<keyword evidence="1" id="KW-0285">Flavoprotein</keyword>
<dbReference type="SUPFAM" id="SSF52343">
    <property type="entry name" value="Ferredoxin reductase-like, C-terminal NADP-linked domain"/>
    <property type="match status" value="1"/>
</dbReference>
<dbReference type="InterPro" id="IPR036010">
    <property type="entry name" value="2Fe-2S_ferredoxin-like_sf"/>
</dbReference>
<dbReference type="Pfam" id="PF00175">
    <property type="entry name" value="NAD_binding_1"/>
    <property type="match status" value="1"/>
</dbReference>
<dbReference type="InterPro" id="IPR001041">
    <property type="entry name" value="2Fe-2S_ferredoxin-type"/>
</dbReference>
<evidence type="ECO:0000256" key="2">
    <source>
        <dbReference type="ARBA" id="ARBA00022714"/>
    </source>
</evidence>
<keyword evidence="4" id="KW-0560">Oxidoreductase</keyword>
<dbReference type="PROSITE" id="PS51384">
    <property type="entry name" value="FAD_FR"/>
    <property type="match status" value="1"/>
</dbReference>
<dbReference type="GO" id="GO:0016491">
    <property type="term" value="F:oxidoreductase activity"/>
    <property type="evidence" value="ECO:0007669"/>
    <property type="project" value="UniProtKB-KW"/>
</dbReference>
<evidence type="ECO:0000256" key="1">
    <source>
        <dbReference type="ARBA" id="ARBA00022630"/>
    </source>
</evidence>
<evidence type="ECO:0000313" key="9">
    <source>
        <dbReference type="EMBL" id="KLN62501.1"/>
    </source>
</evidence>
<dbReference type="Gene3D" id="2.40.30.10">
    <property type="entry name" value="Translation factors"/>
    <property type="match status" value="1"/>
</dbReference>
<evidence type="ECO:0000256" key="3">
    <source>
        <dbReference type="ARBA" id="ARBA00022723"/>
    </source>
</evidence>
<dbReference type="InterPro" id="IPR001433">
    <property type="entry name" value="OxRdtase_FAD/NAD-bd"/>
</dbReference>
<dbReference type="Gene3D" id="3.40.50.80">
    <property type="entry name" value="Nucleotide-binding domain of ferredoxin-NADP reductase (FNR) module"/>
    <property type="match status" value="1"/>
</dbReference>
<dbReference type="EMBL" id="LAQL01000002">
    <property type="protein sequence ID" value="KLN62501.1"/>
    <property type="molecule type" value="Genomic_DNA"/>
</dbReference>
<evidence type="ECO:0000256" key="4">
    <source>
        <dbReference type="ARBA" id="ARBA00023002"/>
    </source>
</evidence>
<evidence type="ECO:0000256" key="6">
    <source>
        <dbReference type="ARBA" id="ARBA00023014"/>
    </source>
</evidence>
<keyword evidence="6" id="KW-0411">Iron-sulfur</keyword>
<protein>
    <recommendedName>
        <fullName evidence="11">Ferredoxin</fullName>
    </recommendedName>
</protein>
<feature type="domain" description="2Fe-2S ferredoxin-type" evidence="7">
    <location>
        <begin position="233"/>
        <end position="318"/>
    </location>
</feature>
<dbReference type="CDD" id="cd06185">
    <property type="entry name" value="PDR_like"/>
    <property type="match status" value="1"/>
</dbReference>
<dbReference type="Pfam" id="PF00111">
    <property type="entry name" value="Fer2"/>
    <property type="match status" value="1"/>
</dbReference>
<reference evidence="9 10" key="1">
    <citation type="submission" date="2015-03" db="EMBL/GenBank/DDBJ databases">
        <title>Genome Sequence of Kiloniella spongiae MEBiC09566, isolated from a marine sponge.</title>
        <authorList>
            <person name="Shao Z."/>
            <person name="Wang L."/>
            <person name="Li X."/>
        </authorList>
    </citation>
    <scope>NUCLEOTIDE SEQUENCE [LARGE SCALE GENOMIC DNA]</scope>
    <source>
        <strain evidence="9 10">MEBiC09566</strain>
    </source>
</reference>
<dbReference type="GO" id="GO:0046872">
    <property type="term" value="F:metal ion binding"/>
    <property type="evidence" value="ECO:0007669"/>
    <property type="project" value="UniProtKB-KW"/>
</dbReference>
<evidence type="ECO:0000313" key="10">
    <source>
        <dbReference type="Proteomes" id="UP000035444"/>
    </source>
</evidence>
<keyword evidence="5" id="KW-0408">Iron</keyword>
<name>A0A0H2MK06_9PROT</name>
<evidence type="ECO:0000259" key="8">
    <source>
        <dbReference type="PROSITE" id="PS51384"/>
    </source>
</evidence>
<dbReference type="PATRIC" id="fig|1489064.4.peg.1563"/>
<gene>
    <name evidence="9" type="ORF">WH96_03160</name>
</gene>
<comment type="caution">
    <text evidence="9">The sequence shown here is derived from an EMBL/GenBank/DDBJ whole genome shotgun (WGS) entry which is preliminary data.</text>
</comment>
<dbReference type="PRINTS" id="PR00409">
    <property type="entry name" value="PHDIOXRDTASE"/>
</dbReference>
<dbReference type="InterPro" id="IPR050415">
    <property type="entry name" value="MRET"/>
</dbReference>
<accession>A0A0H2MK06</accession>